<dbReference type="SMART" id="SM00065">
    <property type="entry name" value="GAF"/>
    <property type="match status" value="1"/>
</dbReference>
<proteinExistence type="predicted"/>
<dbReference type="CDD" id="cd01948">
    <property type="entry name" value="EAL"/>
    <property type="match status" value="1"/>
</dbReference>
<dbReference type="SUPFAM" id="SSF55781">
    <property type="entry name" value="GAF domain-like"/>
    <property type="match status" value="1"/>
</dbReference>
<dbReference type="SMART" id="SM00052">
    <property type="entry name" value="EAL"/>
    <property type="match status" value="1"/>
</dbReference>
<name>A0A6L8MEJ6_9BURK</name>
<dbReference type="InterPro" id="IPR043128">
    <property type="entry name" value="Rev_trsase/Diguanyl_cyclase"/>
</dbReference>
<dbReference type="InterPro" id="IPR050706">
    <property type="entry name" value="Cyclic-di-GMP_PDE-like"/>
</dbReference>
<organism evidence="2 3">
    <name type="scientific">Duganella lactea</name>
    <dbReference type="NCBI Taxonomy" id="2692173"/>
    <lineage>
        <taxon>Bacteria</taxon>
        <taxon>Pseudomonadati</taxon>
        <taxon>Pseudomonadota</taxon>
        <taxon>Betaproteobacteria</taxon>
        <taxon>Burkholderiales</taxon>
        <taxon>Oxalobacteraceae</taxon>
        <taxon>Telluria group</taxon>
        <taxon>Duganella</taxon>
    </lineage>
</organism>
<sequence>MLNSQPNAEARRLDALHKLNLLDTPSSEAFDRITRMAASLFKLPIAAISLSDANRQWFKSRVGVEHDSIPRLRAPCGQIADSSDVLVIPDLAQDDYYRDSLLAAQGIRYYAGAPLTTNDGHCLGAMCVLGTEPRDTAPEELSALCDLAGMVMAQIELQHALGRVDAVSGLPNRHQYIEDFHDLQLDAGDNEQRLAVLLNLATPDQLNHAARAMKSTYLDELVTEGARWLREEIGRGQRIYHVATAQFMLLSPPGRTLAEWLPKVEARMQRAQIIARTHHVATPSAGVVPFEVHHDDALSVLRKARSAAFDAMARPSHVAVYSHEEDALYQRRFNLLNDFSAALTSRDQLRLVFQPRICVATGACLGAEALLRWNHPTLGAVSPGEFIPIVERSGLAQATTAWVLDAALRQQQTWRQAGMALQVSVNVSAANLSEDGFADSVHACLARHHLPPDCLELEITESAIMEEPLKAHATLADIAALGVGLAIDDFGTGYSSLSYLQKMPADVVKIDQSFIRDLEHGARQQALVKAMITLSQDLGHRVVAEGVESEAVLAFLRDAGCDEAQGYLFAAPMEAPAFAAYLRW</sequence>
<evidence type="ECO:0000259" key="1">
    <source>
        <dbReference type="PROSITE" id="PS50883"/>
    </source>
</evidence>
<dbReference type="PANTHER" id="PTHR33121:SF19">
    <property type="entry name" value="CYCLIC DI-GMP PHOSPHODIESTERASE PA2567"/>
    <property type="match status" value="1"/>
</dbReference>
<gene>
    <name evidence="2" type="ORF">GTP44_04575</name>
</gene>
<reference evidence="2 3" key="1">
    <citation type="submission" date="2019-12" db="EMBL/GenBank/DDBJ databases">
        <title>Novel species isolated from a subtropical stream in China.</title>
        <authorList>
            <person name="Lu H."/>
        </authorList>
    </citation>
    <scope>NUCLEOTIDE SEQUENCE [LARGE SCALE GENOMIC DNA]</scope>
    <source>
        <strain evidence="2 3">FT50W</strain>
    </source>
</reference>
<dbReference type="Gene3D" id="3.30.450.40">
    <property type="match status" value="1"/>
</dbReference>
<accession>A0A6L8MEJ6</accession>
<dbReference type="GO" id="GO:0071111">
    <property type="term" value="F:cyclic-guanylate-specific phosphodiesterase activity"/>
    <property type="evidence" value="ECO:0007669"/>
    <property type="project" value="InterPro"/>
</dbReference>
<dbReference type="Proteomes" id="UP000474565">
    <property type="component" value="Unassembled WGS sequence"/>
</dbReference>
<dbReference type="Gene3D" id="3.20.20.450">
    <property type="entry name" value="EAL domain"/>
    <property type="match status" value="1"/>
</dbReference>
<dbReference type="InterPro" id="IPR029787">
    <property type="entry name" value="Nucleotide_cyclase"/>
</dbReference>
<dbReference type="InterPro" id="IPR029016">
    <property type="entry name" value="GAF-like_dom_sf"/>
</dbReference>
<dbReference type="RefSeq" id="WP_161018521.1">
    <property type="nucleotide sequence ID" value="NZ_WWCP01000003.1"/>
</dbReference>
<evidence type="ECO:0000313" key="2">
    <source>
        <dbReference type="EMBL" id="MYM81233.1"/>
    </source>
</evidence>
<dbReference type="EMBL" id="WWCP01000003">
    <property type="protein sequence ID" value="MYM81233.1"/>
    <property type="molecule type" value="Genomic_DNA"/>
</dbReference>
<dbReference type="Gene3D" id="3.30.70.270">
    <property type="match status" value="1"/>
</dbReference>
<dbReference type="Pfam" id="PF00563">
    <property type="entry name" value="EAL"/>
    <property type="match status" value="1"/>
</dbReference>
<dbReference type="AlphaFoldDB" id="A0A6L8MEJ6"/>
<dbReference type="PANTHER" id="PTHR33121">
    <property type="entry name" value="CYCLIC DI-GMP PHOSPHODIESTERASE PDEF"/>
    <property type="match status" value="1"/>
</dbReference>
<dbReference type="Pfam" id="PF01590">
    <property type="entry name" value="GAF"/>
    <property type="match status" value="1"/>
</dbReference>
<dbReference type="InterPro" id="IPR035919">
    <property type="entry name" value="EAL_sf"/>
</dbReference>
<feature type="domain" description="EAL" evidence="1">
    <location>
        <begin position="332"/>
        <end position="584"/>
    </location>
</feature>
<dbReference type="SUPFAM" id="SSF141868">
    <property type="entry name" value="EAL domain-like"/>
    <property type="match status" value="1"/>
</dbReference>
<dbReference type="InterPro" id="IPR001633">
    <property type="entry name" value="EAL_dom"/>
</dbReference>
<evidence type="ECO:0000313" key="3">
    <source>
        <dbReference type="Proteomes" id="UP000474565"/>
    </source>
</evidence>
<protein>
    <submittedName>
        <fullName evidence="2">EAL domain-containing protein</fullName>
    </submittedName>
</protein>
<comment type="caution">
    <text evidence="2">The sequence shown here is derived from an EMBL/GenBank/DDBJ whole genome shotgun (WGS) entry which is preliminary data.</text>
</comment>
<dbReference type="InterPro" id="IPR003018">
    <property type="entry name" value="GAF"/>
</dbReference>
<dbReference type="PROSITE" id="PS50883">
    <property type="entry name" value="EAL"/>
    <property type="match status" value="1"/>
</dbReference>
<dbReference type="SUPFAM" id="SSF55073">
    <property type="entry name" value="Nucleotide cyclase"/>
    <property type="match status" value="1"/>
</dbReference>